<gene>
    <name evidence="3" type="ORF">DI09_16p230</name>
</gene>
<dbReference type="EMBL" id="JMKJ01000077">
    <property type="protein sequence ID" value="KGG52469.1"/>
    <property type="molecule type" value="Genomic_DNA"/>
</dbReference>
<comment type="caution">
    <text evidence="3">The sequence shown here is derived from an EMBL/GenBank/DDBJ whole genome shotgun (WGS) entry which is preliminary data.</text>
</comment>
<feature type="transmembrane region" description="Helical" evidence="2">
    <location>
        <begin position="493"/>
        <end position="514"/>
    </location>
</feature>
<feature type="transmembrane region" description="Helical" evidence="2">
    <location>
        <begin position="7"/>
        <end position="27"/>
    </location>
</feature>
<feature type="compositionally biased region" description="Polar residues" evidence="1">
    <location>
        <begin position="199"/>
        <end position="209"/>
    </location>
</feature>
<dbReference type="RefSeq" id="XP_013238896.1">
    <property type="nucleotide sequence ID" value="XM_013383442.1"/>
</dbReference>
<evidence type="ECO:0000313" key="3">
    <source>
        <dbReference type="EMBL" id="KGG52469.1"/>
    </source>
</evidence>
<accession>A0A098VUG6</accession>
<dbReference type="Proteomes" id="UP000029725">
    <property type="component" value="Unassembled WGS sequence"/>
</dbReference>
<keyword evidence="2" id="KW-0472">Membrane</keyword>
<reference evidence="3 4" key="1">
    <citation type="submission" date="2014-04" db="EMBL/GenBank/DDBJ databases">
        <title>A new species of microsporidia sheds light on the evolution of extreme parasitism.</title>
        <authorList>
            <person name="Haag K.L."/>
            <person name="James T.Y."/>
            <person name="Larsson R."/>
            <person name="Schaer T.M."/>
            <person name="Refardt D."/>
            <person name="Pombert J.-F."/>
            <person name="Ebert D."/>
        </authorList>
    </citation>
    <scope>NUCLEOTIDE SEQUENCE [LARGE SCALE GENOMIC DNA]</scope>
    <source>
        <strain evidence="3 4">UGP3</strain>
        <tissue evidence="3">Spores</tissue>
    </source>
</reference>
<dbReference type="HOGENOM" id="CLU_526838_0_0_1"/>
<protein>
    <submittedName>
        <fullName evidence="3">Uncharacterized protein</fullName>
    </submittedName>
</protein>
<organism evidence="3 4">
    <name type="scientific">Mitosporidium daphniae</name>
    <dbReference type="NCBI Taxonomy" id="1485682"/>
    <lineage>
        <taxon>Eukaryota</taxon>
        <taxon>Fungi</taxon>
        <taxon>Fungi incertae sedis</taxon>
        <taxon>Microsporidia</taxon>
        <taxon>Mitosporidium</taxon>
    </lineage>
</organism>
<feature type="region of interest" description="Disordered" evidence="1">
    <location>
        <begin position="307"/>
        <end position="367"/>
    </location>
</feature>
<dbReference type="AlphaFoldDB" id="A0A098VUG6"/>
<evidence type="ECO:0000256" key="2">
    <source>
        <dbReference type="SAM" id="Phobius"/>
    </source>
</evidence>
<evidence type="ECO:0000313" key="4">
    <source>
        <dbReference type="Proteomes" id="UP000029725"/>
    </source>
</evidence>
<dbReference type="GeneID" id="25258643"/>
<feature type="compositionally biased region" description="Polar residues" evidence="1">
    <location>
        <begin position="252"/>
        <end position="264"/>
    </location>
</feature>
<feature type="transmembrane region" description="Helical" evidence="2">
    <location>
        <begin position="80"/>
        <end position="98"/>
    </location>
</feature>
<evidence type="ECO:0000256" key="1">
    <source>
        <dbReference type="SAM" id="MobiDB-lite"/>
    </source>
</evidence>
<name>A0A098VUG6_9MICR</name>
<feature type="transmembrane region" description="Helical" evidence="2">
    <location>
        <begin position="147"/>
        <end position="164"/>
    </location>
</feature>
<dbReference type="VEuPathDB" id="MicrosporidiaDB:DI09_16p230"/>
<keyword evidence="2" id="KW-0812">Transmembrane</keyword>
<sequence>MRYSNHIVVTSVLVLVSVTVVAVLFFWSPDSLLIAPVTTLVSQPLTNGQVMLSPQQAGLSADGELKIKTRANSIVTMKKAIAIATIFGGILAGASYYVNTAGLSTLASSDKDRLFSFASIFNRIANLRFVKAITALKSKHLMNPKNFPVYIGVAVFAVLIPLYYKGYFGDTGNNDAKKQECDKIGGEWVSSNQTYISPLSAGKNSTNHQSASTSNDSTSNDSTSDASTSDASTSSASTSSAPNSSAPNSNAEANNLGTDRVNDMNSTLTDQENKISTIVSKTVNQTISNATKGLKKIYNLVAGIVPKSGNKDVSVNSDPSVHKHTHTKNTNSKDQNEDDKQQKNEDSTSQTCSVHDQKTEESVCPNNNTMDENVKKLGSKFLNISVAGVETGLTIIKQQAPPPEYLNQLIFHNNGWTPRFLVAPFYFLTKLPWKKGFNSYLNYSYIPSWLDIGNIDPSISNNLNIVLGFVFALANGFVLIKLLIAQQIMNGGVLPNCSVGVILIVFSTLVDFYIGDD</sequence>
<feature type="compositionally biased region" description="Basic and acidic residues" evidence="1">
    <location>
        <begin position="334"/>
        <end position="346"/>
    </location>
</feature>
<keyword evidence="4" id="KW-1185">Reference proteome</keyword>
<keyword evidence="2" id="KW-1133">Transmembrane helix</keyword>
<feature type="region of interest" description="Disordered" evidence="1">
    <location>
        <begin position="199"/>
        <end position="264"/>
    </location>
</feature>
<proteinExistence type="predicted"/>
<feature type="compositionally biased region" description="Low complexity" evidence="1">
    <location>
        <begin position="210"/>
        <end position="251"/>
    </location>
</feature>
<feature type="transmembrane region" description="Helical" evidence="2">
    <location>
        <begin position="465"/>
        <end position="484"/>
    </location>
</feature>